<accession>A0A0D2LX69</accession>
<reference evidence="3" key="1">
    <citation type="submission" date="2014-04" db="EMBL/GenBank/DDBJ databases">
        <title>Evolutionary Origins and Diversification of the Mycorrhizal Mutualists.</title>
        <authorList>
            <consortium name="DOE Joint Genome Institute"/>
            <consortium name="Mycorrhizal Genomics Consortium"/>
            <person name="Kohler A."/>
            <person name="Kuo A."/>
            <person name="Nagy L.G."/>
            <person name="Floudas D."/>
            <person name="Copeland A."/>
            <person name="Barry K.W."/>
            <person name="Cichocki N."/>
            <person name="Veneault-Fourrey C."/>
            <person name="LaButti K."/>
            <person name="Lindquist E.A."/>
            <person name="Lipzen A."/>
            <person name="Lundell T."/>
            <person name="Morin E."/>
            <person name="Murat C."/>
            <person name="Riley R."/>
            <person name="Ohm R."/>
            <person name="Sun H."/>
            <person name="Tunlid A."/>
            <person name="Henrissat B."/>
            <person name="Grigoriev I.V."/>
            <person name="Hibbett D.S."/>
            <person name="Martin F."/>
        </authorList>
    </citation>
    <scope>NUCLEOTIDE SEQUENCE [LARGE SCALE GENOMIC DNA]</scope>
    <source>
        <strain evidence="3">FD-334 SS-4</strain>
    </source>
</reference>
<keyword evidence="3" id="KW-1185">Reference proteome</keyword>
<protein>
    <submittedName>
        <fullName evidence="2">Uncharacterized protein</fullName>
    </submittedName>
</protein>
<sequence length="581" mass="63389">MAESYRSYVFPYMCTSSSSSPLLGAAIQATSYPKHPPVAPTPGPVNLELPIMTLTLSVDVAYIFDEEVIPNVRPRTICELHRASKMVLPETTSRMGGKEVIIKKPVFKTDLAGTEEDLDCFWGLCSLILDVGTEYRATPFCTSEFGVSPDMEAVRILARLAKDVPAFRAVYEQLSKSPLAAFMAGQINHDHPEDEDPWDYTSGGISVNQRASYFARMLSDYGRIDAQDITALCRNVAADVLLTQPTCGIQPLGLDDERFALPNEKAAFANRVLTVLSPDSSDQDKSDKNTIAHRLALLYQSPTVLSVTKAMTLKVGHRQMAHGLRHAHDGFNFPAAGFAFAATLIQTQLKVMRDLPMTDNQDLANFEDRGIIFEEEALRWGANAKQITSLISPIPSISKKSILLHDGIALVGMAKAMESSLVLAGTSGCAAGWAVELSGANIVDNVVKEYEWVLVHSFSATSLHDAELLPLMSGDAWTLLYRLLAMMLSRISRERRHELQGVGRSEGCNAPPSSATRLRNVPSSRDSLGSTDLSGHLNDILFSAMFGGATRQDPEFGPGLETKIGLRTGNEADARGLDRRQ</sequence>
<feature type="region of interest" description="Disordered" evidence="1">
    <location>
        <begin position="499"/>
        <end position="530"/>
    </location>
</feature>
<evidence type="ECO:0000256" key="1">
    <source>
        <dbReference type="SAM" id="MobiDB-lite"/>
    </source>
</evidence>
<feature type="region of interest" description="Disordered" evidence="1">
    <location>
        <begin position="552"/>
        <end position="581"/>
    </location>
</feature>
<dbReference type="AlphaFoldDB" id="A0A0D2LX69"/>
<evidence type="ECO:0000313" key="3">
    <source>
        <dbReference type="Proteomes" id="UP000054270"/>
    </source>
</evidence>
<gene>
    <name evidence="2" type="ORF">HYPSUDRAFT_58768</name>
</gene>
<dbReference type="EMBL" id="KN817643">
    <property type="protein sequence ID" value="KJA15473.1"/>
    <property type="molecule type" value="Genomic_DNA"/>
</dbReference>
<name>A0A0D2LX69_HYPSF</name>
<proteinExistence type="predicted"/>
<feature type="compositionally biased region" description="Polar residues" evidence="1">
    <location>
        <begin position="511"/>
        <end position="530"/>
    </location>
</feature>
<organism evidence="2 3">
    <name type="scientific">Hypholoma sublateritium (strain FD-334 SS-4)</name>
    <dbReference type="NCBI Taxonomy" id="945553"/>
    <lineage>
        <taxon>Eukaryota</taxon>
        <taxon>Fungi</taxon>
        <taxon>Dikarya</taxon>
        <taxon>Basidiomycota</taxon>
        <taxon>Agaricomycotina</taxon>
        <taxon>Agaricomycetes</taxon>
        <taxon>Agaricomycetidae</taxon>
        <taxon>Agaricales</taxon>
        <taxon>Agaricineae</taxon>
        <taxon>Strophariaceae</taxon>
        <taxon>Hypholoma</taxon>
    </lineage>
</organism>
<feature type="compositionally biased region" description="Basic and acidic residues" evidence="1">
    <location>
        <begin position="570"/>
        <end position="581"/>
    </location>
</feature>
<evidence type="ECO:0000313" key="2">
    <source>
        <dbReference type="EMBL" id="KJA15473.1"/>
    </source>
</evidence>
<dbReference type="Proteomes" id="UP000054270">
    <property type="component" value="Unassembled WGS sequence"/>
</dbReference>